<comment type="caution">
    <text evidence="1">The sequence shown here is derived from an EMBL/GenBank/DDBJ whole genome shotgun (WGS) entry which is preliminary data.</text>
</comment>
<evidence type="ECO:0000313" key="1">
    <source>
        <dbReference type="EMBL" id="GBP44211.1"/>
    </source>
</evidence>
<keyword evidence="2" id="KW-1185">Reference proteome</keyword>
<reference evidence="1 2" key="1">
    <citation type="journal article" date="2019" name="Commun. Biol.">
        <title>The bagworm genome reveals a unique fibroin gene that provides high tensile strength.</title>
        <authorList>
            <person name="Kono N."/>
            <person name="Nakamura H."/>
            <person name="Ohtoshi R."/>
            <person name="Tomita M."/>
            <person name="Numata K."/>
            <person name="Arakawa K."/>
        </authorList>
    </citation>
    <scope>NUCLEOTIDE SEQUENCE [LARGE SCALE GENOMIC DNA]</scope>
</reference>
<dbReference type="Proteomes" id="UP000299102">
    <property type="component" value="Unassembled WGS sequence"/>
</dbReference>
<name>A0A4C1VZF5_EUMVA</name>
<gene>
    <name evidence="1" type="ORF">EVAR_31655_1</name>
</gene>
<proteinExistence type="predicted"/>
<dbReference type="EMBL" id="BGZK01000448">
    <property type="protein sequence ID" value="GBP44211.1"/>
    <property type="molecule type" value="Genomic_DNA"/>
</dbReference>
<accession>A0A4C1VZF5</accession>
<evidence type="ECO:0000313" key="2">
    <source>
        <dbReference type="Proteomes" id="UP000299102"/>
    </source>
</evidence>
<protein>
    <submittedName>
        <fullName evidence="1">Uncharacterized protein</fullName>
    </submittedName>
</protein>
<sequence>MSNDSLAHEIMRTALTKRNLIHVPHLRQAEGTNEHYISHGNKVRNQLCNPVPEAQSKLFDTTQVENALVKSSVLGIHLDTFRHESDTLND</sequence>
<organism evidence="1 2">
    <name type="scientific">Eumeta variegata</name>
    <name type="common">Bagworm moth</name>
    <name type="synonym">Eumeta japonica</name>
    <dbReference type="NCBI Taxonomy" id="151549"/>
    <lineage>
        <taxon>Eukaryota</taxon>
        <taxon>Metazoa</taxon>
        <taxon>Ecdysozoa</taxon>
        <taxon>Arthropoda</taxon>
        <taxon>Hexapoda</taxon>
        <taxon>Insecta</taxon>
        <taxon>Pterygota</taxon>
        <taxon>Neoptera</taxon>
        <taxon>Endopterygota</taxon>
        <taxon>Lepidoptera</taxon>
        <taxon>Glossata</taxon>
        <taxon>Ditrysia</taxon>
        <taxon>Tineoidea</taxon>
        <taxon>Psychidae</taxon>
        <taxon>Oiketicinae</taxon>
        <taxon>Eumeta</taxon>
    </lineage>
</organism>
<dbReference type="AlphaFoldDB" id="A0A4C1VZF5"/>